<dbReference type="OrthoDB" id="9814088at2"/>
<comment type="caution">
    <text evidence="3">The sequence shown here is derived from an EMBL/GenBank/DDBJ whole genome shotgun (WGS) entry which is preliminary data.</text>
</comment>
<evidence type="ECO:0000313" key="3">
    <source>
        <dbReference type="EMBL" id="MXP37321.1"/>
    </source>
</evidence>
<accession>A0A6I4UDT3</accession>
<sequence length="187" mass="20998">MISLLRAASADVAKFLGDCLPKISPDWWSKHVLDRLTFQQQRIAREKNFTQISDFDFAALLRILDQNWFDLSASLTLPREARSWLKELQSVRNKWAHQGAADVSPSEMYRDTDTLELFLSAIGARSETLEAIRRAKADALREMAPMPSQPDEPVASPLSRVIAPVLSAIMKRSALTRRTTLATSTSV</sequence>
<dbReference type="Proteomes" id="UP000430021">
    <property type="component" value="Unassembled WGS sequence"/>
</dbReference>
<dbReference type="EMBL" id="WTYB01000001">
    <property type="protein sequence ID" value="MXP37321.1"/>
    <property type="molecule type" value="Genomic_DNA"/>
</dbReference>
<evidence type="ECO:0000259" key="1">
    <source>
        <dbReference type="Pfam" id="PF18731"/>
    </source>
</evidence>
<dbReference type="EMBL" id="JACICE010000001">
    <property type="protein sequence ID" value="MBB3775050.1"/>
    <property type="molecule type" value="Genomic_DNA"/>
</dbReference>
<reference evidence="2 5" key="2">
    <citation type="submission" date="2020-08" db="EMBL/GenBank/DDBJ databases">
        <title>Genomic Encyclopedia of Type Strains, Phase IV (KMG-IV): sequencing the most valuable type-strain genomes for metagenomic binning, comparative biology and taxonomic classification.</title>
        <authorList>
            <person name="Goeker M."/>
        </authorList>
    </citation>
    <scope>NUCLEOTIDE SEQUENCE [LARGE SCALE GENOMIC DNA]</scope>
    <source>
        <strain evidence="2 5">DSM 8510</strain>
    </source>
</reference>
<dbReference type="Pfam" id="PF18731">
    <property type="entry name" value="HEPN_Swt1"/>
    <property type="match status" value="1"/>
</dbReference>
<evidence type="ECO:0000313" key="4">
    <source>
        <dbReference type="Proteomes" id="UP000430021"/>
    </source>
</evidence>
<dbReference type="Proteomes" id="UP000548685">
    <property type="component" value="Unassembled WGS sequence"/>
</dbReference>
<reference evidence="3 4" key="1">
    <citation type="submission" date="2019-12" db="EMBL/GenBank/DDBJ databases">
        <title>Genomic-based taxomic classification of the family Erythrobacteraceae.</title>
        <authorList>
            <person name="Xu L."/>
        </authorList>
    </citation>
    <scope>NUCLEOTIDE SEQUENCE [LARGE SCALE GENOMIC DNA]</scope>
    <source>
        <strain evidence="3 4">JCM 10282</strain>
    </source>
</reference>
<organism evidence="3 4">
    <name type="scientific">Erythrobacter ramosus</name>
    <dbReference type="NCBI Taxonomy" id="35811"/>
    <lineage>
        <taxon>Bacteria</taxon>
        <taxon>Pseudomonadati</taxon>
        <taxon>Pseudomonadota</taxon>
        <taxon>Alphaproteobacteria</taxon>
        <taxon>Sphingomonadales</taxon>
        <taxon>Erythrobacteraceae</taxon>
        <taxon>Erythrobacter/Porphyrobacter group</taxon>
        <taxon>Erythrobacter</taxon>
    </lineage>
</organism>
<name>A0A6I4UDT3_9SPHN</name>
<evidence type="ECO:0000313" key="5">
    <source>
        <dbReference type="Proteomes" id="UP000548685"/>
    </source>
</evidence>
<gene>
    <name evidence="2" type="ORF">FHS52_000993</name>
    <name evidence="3" type="ORF">GRI59_01680</name>
</gene>
<dbReference type="RefSeq" id="WP_160759465.1">
    <property type="nucleotide sequence ID" value="NZ_BAAADZ010000002.1"/>
</dbReference>
<proteinExistence type="predicted"/>
<feature type="domain" description="Swt1-like HEPN" evidence="1">
    <location>
        <begin position="11"/>
        <end position="123"/>
    </location>
</feature>
<dbReference type="AlphaFoldDB" id="A0A6I4UDT3"/>
<protein>
    <recommendedName>
        <fullName evidence="1">Swt1-like HEPN domain-containing protein</fullName>
    </recommendedName>
</protein>
<keyword evidence="5" id="KW-1185">Reference proteome</keyword>
<dbReference type="InterPro" id="IPR041650">
    <property type="entry name" value="HEPN_Swt1"/>
</dbReference>
<evidence type="ECO:0000313" key="2">
    <source>
        <dbReference type="EMBL" id="MBB3775050.1"/>
    </source>
</evidence>